<dbReference type="InterPro" id="IPR051465">
    <property type="entry name" value="Cell_Envelope_Struct_Comp"/>
</dbReference>
<dbReference type="PANTHER" id="PTHR43308">
    <property type="entry name" value="OUTER MEMBRANE PROTEIN ALPHA-RELATED"/>
    <property type="match status" value="1"/>
</dbReference>
<evidence type="ECO:0000313" key="5">
    <source>
        <dbReference type="Proteomes" id="UP001163687"/>
    </source>
</evidence>
<evidence type="ECO:0000313" key="4">
    <source>
        <dbReference type="EMBL" id="BDG62176.1"/>
    </source>
</evidence>
<feature type="domain" description="SLH" evidence="3">
    <location>
        <begin position="87"/>
        <end position="150"/>
    </location>
</feature>
<protein>
    <recommendedName>
        <fullName evidence="3">SLH domain-containing protein</fullName>
    </recommendedName>
</protein>
<accession>A0AA35G723</accession>
<feature type="signal peptide" evidence="2">
    <location>
        <begin position="1"/>
        <end position="25"/>
    </location>
</feature>
<gene>
    <name evidence="4" type="ORF">caldi_32660</name>
</gene>
<evidence type="ECO:0000256" key="2">
    <source>
        <dbReference type="SAM" id="SignalP"/>
    </source>
</evidence>
<reference evidence="4" key="1">
    <citation type="submission" date="2022-03" db="EMBL/GenBank/DDBJ databases">
        <title>Complete genome sequence of Caldinitratiruptor microaerophilus.</title>
        <authorList>
            <person name="Mukaiyama R."/>
            <person name="Nishiyama T."/>
            <person name="Ueda K."/>
        </authorList>
    </citation>
    <scope>NUCLEOTIDE SEQUENCE</scope>
    <source>
        <strain evidence="4">JCM 16183</strain>
    </source>
</reference>
<dbReference type="EMBL" id="AP025628">
    <property type="protein sequence ID" value="BDG62176.1"/>
    <property type="molecule type" value="Genomic_DNA"/>
</dbReference>
<evidence type="ECO:0000259" key="3">
    <source>
        <dbReference type="PROSITE" id="PS51272"/>
    </source>
</evidence>
<dbReference type="PANTHER" id="PTHR43308:SF5">
    <property type="entry name" value="S-LAYER PROTEIN _ PEPTIDOGLYCAN ENDO-BETA-N-ACETYLGLUCOSAMINIDASE"/>
    <property type="match status" value="1"/>
</dbReference>
<dbReference type="Pfam" id="PF00395">
    <property type="entry name" value="SLH"/>
    <property type="match status" value="2"/>
</dbReference>
<sequence length="887" mass="93863">MRLKKLLVALSTAALVLGTVATASAATFPDVGGTKYADASARLAALNILAGFPDGTFRPNEPVTRAQMAAIAVRALGLESASQYAKMDTKFNDVSGAHWAAGYINVAVDQGLLKGYPDGSFKPENQVTYAEALAILVRALGYEPAVKGLWPTNYIVKASELGLSKGVVVAANAPATRGDIAIFTDNALDVDLLQQVAFGDSPRWEPQTGKTLLTENLGLTVKKSSSTTPYIVTSVPKVNLSGLYPNKITINGTETRALLETYNPDDLLGREIDYYYNSAGDIIAVKVKTDPANIITDTIDSTSTDGSNAANDAVVLSGNTSKTYNVSDANFKLYYNGVEKTSAPDKKTALDDAASENTKGPAKATVILDGNGKIRSIEIWQGDNSWIVTSVDTTNKKIEYQDRNATKAIQSVKDWNMRIVRNGKPATLGDIKPGDVLEVYGSGNYRYLVATDNKVTGRVTAITAATAGISDYKLRVDGKDYELSTKAYYSTDNGSTITQLDPNNVTDLLDVDATLYLNQFGQVRYVETGGTAVGTTTVKGVVLDLFSATTADGTTYYVRILKTDGTKVSYAFKDVDAYIDFVNGQNDTPTTLASLGTDSDDISKGDLVQLKLDSQGKVAGIDTDSKLLREAGDGTTGYTGGTAIDSNGINSDNKTIKVGGQTYYVTDSTVFIQNIRSNKFDPALTTWEALKGVSDPTTVKVALNDSNRVLKVVVITNGVTLATSAKSAMVVSRGLDADGTTLTLLIDGATTTYKVDSAVSAAVYSGQNSGTSSNSVSDVNTRDFVRVSFGSTGKITSITEPTVSSSVYVKSIDTAGGIITFNNQADLAGNTDTAYRYDDKTVFFDETGSAPAAITIGNLGAGDKVWAFDLNGDGVLEAVVKHDNSTP</sequence>
<organism evidence="4 5">
    <name type="scientific">Caldinitratiruptor microaerophilus</name>
    <dbReference type="NCBI Taxonomy" id="671077"/>
    <lineage>
        <taxon>Bacteria</taxon>
        <taxon>Bacillati</taxon>
        <taxon>Bacillota</taxon>
        <taxon>Clostridia</taxon>
        <taxon>Eubacteriales</taxon>
        <taxon>Symbiobacteriaceae</taxon>
        <taxon>Caldinitratiruptor</taxon>
    </lineage>
</organism>
<keyword evidence="1" id="KW-0677">Repeat</keyword>
<dbReference type="InterPro" id="IPR001119">
    <property type="entry name" value="SLH_dom"/>
</dbReference>
<proteinExistence type="predicted"/>
<feature type="chain" id="PRO_5041323657" description="SLH domain-containing protein" evidence="2">
    <location>
        <begin position="26"/>
        <end position="887"/>
    </location>
</feature>
<dbReference type="PROSITE" id="PS51272">
    <property type="entry name" value="SLH"/>
    <property type="match status" value="2"/>
</dbReference>
<keyword evidence="2" id="KW-0732">Signal</keyword>
<name>A0AA35G723_9FIRM</name>
<dbReference type="AlphaFoldDB" id="A0AA35G723"/>
<dbReference type="RefSeq" id="WP_264842771.1">
    <property type="nucleotide sequence ID" value="NZ_AP025628.1"/>
</dbReference>
<dbReference type="Proteomes" id="UP001163687">
    <property type="component" value="Chromosome"/>
</dbReference>
<evidence type="ECO:0000256" key="1">
    <source>
        <dbReference type="ARBA" id="ARBA00022737"/>
    </source>
</evidence>
<feature type="domain" description="SLH" evidence="3">
    <location>
        <begin position="23"/>
        <end position="86"/>
    </location>
</feature>
<keyword evidence="5" id="KW-1185">Reference proteome</keyword>
<dbReference type="KEGG" id="cmic:caldi_32660"/>